<dbReference type="AlphaFoldDB" id="A0A6N7Y159"/>
<reference evidence="1 2" key="1">
    <citation type="submission" date="2019-09" db="EMBL/GenBank/DDBJ databases">
        <title>In-depth cultivation of the pig gut microbiome towards novel bacterial diversity and tailored functional studies.</title>
        <authorList>
            <person name="Wylensek D."/>
            <person name="Hitch T.C.A."/>
            <person name="Clavel T."/>
        </authorList>
    </citation>
    <scope>NUCLEOTIDE SEQUENCE [LARGE SCALE GENOMIC DNA]</scope>
    <source>
        <strain evidence="1 2">WCA3-693-APC-4?</strain>
    </source>
</reference>
<gene>
    <name evidence="1" type="ORF">FYJ83_13515</name>
</gene>
<name>A0A6N7Y159_9FIRM</name>
<comment type="caution">
    <text evidence="1">The sequence shown here is derived from an EMBL/GenBank/DDBJ whole genome shotgun (WGS) entry which is preliminary data.</text>
</comment>
<accession>A0A6N7Y159</accession>
<protein>
    <submittedName>
        <fullName evidence="1">Uncharacterized protein</fullName>
    </submittedName>
</protein>
<keyword evidence="2" id="KW-1185">Reference proteome</keyword>
<dbReference type="Proteomes" id="UP000469523">
    <property type="component" value="Unassembled WGS sequence"/>
</dbReference>
<organism evidence="1 2">
    <name type="scientific">Tissierella pigra</name>
    <dbReference type="NCBI Taxonomy" id="2607614"/>
    <lineage>
        <taxon>Bacteria</taxon>
        <taxon>Bacillati</taxon>
        <taxon>Bacillota</taxon>
        <taxon>Tissierellia</taxon>
        <taxon>Tissierellales</taxon>
        <taxon>Tissierellaceae</taxon>
        <taxon>Tissierella</taxon>
    </lineage>
</organism>
<dbReference type="RefSeq" id="WP_154441372.1">
    <property type="nucleotide sequence ID" value="NZ_JAHLPJ010000001.1"/>
</dbReference>
<evidence type="ECO:0000313" key="1">
    <source>
        <dbReference type="EMBL" id="MSU02475.1"/>
    </source>
</evidence>
<sequence>MKRRLISRKYVEKAYIKDEVNENALNEETIEEKVDKLPKEMFQILGEVISFIEKTNKLEGDKNHEN</sequence>
<proteinExistence type="predicted"/>
<dbReference type="EMBL" id="VUNQ01000033">
    <property type="protein sequence ID" value="MSU02475.1"/>
    <property type="molecule type" value="Genomic_DNA"/>
</dbReference>
<evidence type="ECO:0000313" key="2">
    <source>
        <dbReference type="Proteomes" id="UP000469523"/>
    </source>
</evidence>